<dbReference type="EMBL" id="BARS01008860">
    <property type="protein sequence ID" value="GAF67621.1"/>
    <property type="molecule type" value="Genomic_DNA"/>
</dbReference>
<evidence type="ECO:0008006" key="2">
    <source>
        <dbReference type="Google" id="ProtNLM"/>
    </source>
</evidence>
<organism evidence="1">
    <name type="scientific">marine sediment metagenome</name>
    <dbReference type="NCBI Taxonomy" id="412755"/>
    <lineage>
        <taxon>unclassified sequences</taxon>
        <taxon>metagenomes</taxon>
        <taxon>ecological metagenomes</taxon>
    </lineage>
</organism>
<dbReference type="AlphaFoldDB" id="X0RX86"/>
<evidence type="ECO:0000313" key="1">
    <source>
        <dbReference type="EMBL" id="GAF67621.1"/>
    </source>
</evidence>
<dbReference type="Pfam" id="PF08843">
    <property type="entry name" value="AbiEii"/>
    <property type="match status" value="1"/>
</dbReference>
<dbReference type="Gene3D" id="3.10.450.620">
    <property type="entry name" value="JHP933, nucleotidyltransferase-like core domain"/>
    <property type="match status" value="1"/>
</dbReference>
<reference evidence="1" key="1">
    <citation type="journal article" date="2014" name="Front. Microbiol.">
        <title>High frequency of phylogenetically diverse reductive dehalogenase-homologous genes in deep subseafloor sedimentary metagenomes.</title>
        <authorList>
            <person name="Kawai M."/>
            <person name="Futagami T."/>
            <person name="Toyoda A."/>
            <person name="Takaki Y."/>
            <person name="Nishi S."/>
            <person name="Hori S."/>
            <person name="Arai W."/>
            <person name="Tsubouchi T."/>
            <person name="Morono Y."/>
            <person name="Uchiyama I."/>
            <person name="Ito T."/>
            <person name="Fujiyama A."/>
            <person name="Inagaki F."/>
            <person name="Takami H."/>
        </authorList>
    </citation>
    <scope>NUCLEOTIDE SEQUENCE</scope>
    <source>
        <strain evidence="1">Expedition CK06-06</strain>
    </source>
</reference>
<name>X0RX86_9ZZZZ</name>
<dbReference type="InterPro" id="IPR014942">
    <property type="entry name" value="AbiEii"/>
</dbReference>
<proteinExistence type="predicted"/>
<gene>
    <name evidence="1" type="ORF">S01H1_16798</name>
</gene>
<sequence length="260" mass="30690">MIPLELIKNYFPVDLRDTASFQKYMLKEYLQLAILDFLSTTPFIGKIVFIGGTNLRLVKGIDRFSEDLDFDCKSFSREEFMDMTESTLNFLHRSGMRVITHDRENKHLTAFRRSYYFPELMFELGLSGHRDERFLVKIECEDQKIQYQRSIAYIKGCGFYFPFPVPTDGVLCSMKLSAMLSRQKGRDFYDAMFLLAQTKPDYSFLSKMLGIHNLDELKVETEKILEGVDLNVKKRDFEHLLFNKKNSERILYVNQFFKDL</sequence>
<accession>X0RX86</accession>
<protein>
    <recommendedName>
        <fullName evidence="2">Nucleotidyl transferase AbiEii/AbiGii toxin family protein</fullName>
    </recommendedName>
</protein>
<comment type="caution">
    <text evidence="1">The sequence shown here is derived from an EMBL/GenBank/DDBJ whole genome shotgun (WGS) entry which is preliminary data.</text>
</comment>